<evidence type="ECO:0000256" key="5">
    <source>
        <dbReference type="SAM" id="MobiDB-lite"/>
    </source>
</evidence>
<dbReference type="Gene3D" id="1.20.1280.290">
    <property type="match status" value="1"/>
</dbReference>
<sequence length="232" mass="25600">MNITPFLKQCFLARYFVCMDVFLVGQFIYFQPNRGVAGRHRGPDMLPKTQEGSEASGHAANKSRLGAARNKLGSYRAALAAAIFGGLLVLSVHWWWTAHAVVKTPAAVQKHDECAEDPATEHIGAIFGSVSAMMYVSSRIPQIYKNWRRKNTEGLAVRTFMMALSGNGLYTLSVLARAREMHDILKAAPWLVGSAGTMSQDAVIIYQTLRYRHVKHNKSDADIPLLGGNPII</sequence>
<dbReference type="Pfam" id="PF04193">
    <property type="entry name" value="PQ-loop"/>
    <property type="match status" value="1"/>
</dbReference>
<dbReference type="InterPro" id="IPR006603">
    <property type="entry name" value="PQ-loop_rpt"/>
</dbReference>
<reference evidence="7" key="1">
    <citation type="submission" date="2020-12" db="EMBL/GenBank/DDBJ databases">
        <authorList>
            <person name="Iha C."/>
        </authorList>
    </citation>
    <scope>NUCLEOTIDE SEQUENCE</scope>
</reference>
<comment type="subcellular location">
    <subcellularLocation>
        <location evidence="1">Membrane</location>
        <topology evidence="1">Multi-pass membrane protein</topology>
    </subcellularLocation>
</comment>
<keyword evidence="2 6" id="KW-0812">Transmembrane</keyword>
<accession>A0A8S1IUD2</accession>
<evidence type="ECO:0000256" key="1">
    <source>
        <dbReference type="ARBA" id="ARBA00004141"/>
    </source>
</evidence>
<evidence type="ECO:0000256" key="4">
    <source>
        <dbReference type="ARBA" id="ARBA00023136"/>
    </source>
</evidence>
<gene>
    <name evidence="7" type="ORF">OSTQU699_LOCUS4119</name>
</gene>
<name>A0A8S1IUD2_9CHLO</name>
<dbReference type="GO" id="GO:0016020">
    <property type="term" value="C:membrane"/>
    <property type="evidence" value="ECO:0007669"/>
    <property type="project" value="UniProtKB-SubCell"/>
</dbReference>
<dbReference type="PANTHER" id="PTHR16201:SF34">
    <property type="entry name" value="LYSOSOMAL AMINO ACID TRANSPORTER 1"/>
    <property type="match status" value="1"/>
</dbReference>
<dbReference type="EMBL" id="CAJHUC010000882">
    <property type="protein sequence ID" value="CAD7698760.1"/>
    <property type="molecule type" value="Genomic_DNA"/>
</dbReference>
<dbReference type="GO" id="GO:0015174">
    <property type="term" value="F:basic amino acid transmembrane transporter activity"/>
    <property type="evidence" value="ECO:0007669"/>
    <property type="project" value="TreeGrafter"/>
</dbReference>
<evidence type="ECO:0000256" key="6">
    <source>
        <dbReference type="SAM" id="Phobius"/>
    </source>
</evidence>
<organism evidence="7 8">
    <name type="scientific">Ostreobium quekettii</name>
    <dbReference type="NCBI Taxonomy" id="121088"/>
    <lineage>
        <taxon>Eukaryota</taxon>
        <taxon>Viridiplantae</taxon>
        <taxon>Chlorophyta</taxon>
        <taxon>core chlorophytes</taxon>
        <taxon>Ulvophyceae</taxon>
        <taxon>TCBD clade</taxon>
        <taxon>Bryopsidales</taxon>
        <taxon>Ostreobineae</taxon>
        <taxon>Ostreobiaceae</taxon>
        <taxon>Ostreobium</taxon>
    </lineage>
</organism>
<proteinExistence type="predicted"/>
<feature type="transmembrane region" description="Helical" evidence="6">
    <location>
        <begin position="77"/>
        <end position="96"/>
    </location>
</feature>
<comment type="caution">
    <text evidence="7">The sequence shown here is derived from an EMBL/GenBank/DDBJ whole genome shotgun (WGS) entry which is preliminary data.</text>
</comment>
<evidence type="ECO:0000313" key="8">
    <source>
        <dbReference type="Proteomes" id="UP000708148"/>
    </source>
</evidence>
<evidence type="ECO:0000256" key="2">
    <source>
        <dbReference type="ARBA" id="ARBA00022692"/>
    </source>
</evidence>
<evidence type="ECO:0000256" key="3">
    <source>
        <dbReference type="ARBA" id="ARBA00022989"/>
    </source>
</evidence>
<keyword evidence="8" id="KW-1185">Reference proteome</keyword>
<dbReference type="OrthoDB" id="8048523at2759"/>
<feature type="transmembrane region" description="Helical" evidence="6">
    <location>
        <begin position="155"/>
        <end position="176"/>
    </location>
</feature>
<protein>
    <submittedName>
        <fullName evidence="7">Uncharacterized protein</fullName>
    </submittedName>
</protein>
<dbReference type="PANTHER" id="PTHR16201">
    <property type="entry name" value="SEVEN TRANSMEMBRANE PROTEIN 1-RELATED"/>
    <property type="match status" value="1"/>
</dbReference>
<dbReference type="AlphaFoldDB" id="A0A8S1IUD2"/>
<dbReference type="Proteomes" id="UP000708148">
    <property type="component" value="Unassembled WGS sequence"/>
</dbReference>
<dbReference type="SMART" id="SM00679">
    <property type="entry name" value="CTNS"/>
    <property type="match status" value="1"/>
</dbReference>
<feature type="transmembrane region" description="Helical" evidence="6">
    <location>
        <begin position="12"/>
        <end position="30"/>
    </location>
</feature>
<evidence type="ECO:0000313" key="7">
    <source>
        <dbReference type="EMBL" id="CAD7698760.1"/>
    </source>
</evidence>
<dbReference type="InterPro" id="IPR051415">
    <property type="entry name" value="LAAT-1"/>
</dbReference>
<feature type="region of interest" description="Disordered" evidence="5">
    <location>
        <begin position="40"/>
        <end position="61"/>
    </location>
</feature>
<keyword evidence="4 6" id="KW-0472">Membrane</keyword>
<keyword evidence="3 6" id="KW-1133">Transmembrane helix</keyword>